<comment type="caution">
    <text evidence="1">The sequence shown here is derived from an EMBL/GenBank/DDBJ whole genome shotgun (WGS) entry which is preliminary data.</text>
</comment>
<gene>
    <name evidence="1" type="ORF">DPMN_096862</name>
</gene>
<protein>
    <submittedName>
        <fullName evidence="1">Uncharacterized protein</fullName>
    </submittedName>
</protein>
<dbReference type="Proteomes" id="UP000828390">
    <property type="component" value="Unassembled WGS sequence"/>
</dbReference>
<keyword evidence="2" id="KW-1185">Reference proteome</keyword>
<evidence type="ECO:0000313" key="2">
    <source>
        <dbReference type="Proteomes" id="UP000828390"/>
    </source>
</evidence>
<organism evidence="1 2">
    <name type="scientific">Dreissena polymorpha</name>
    <name type="common">Zebra mussel</name>
    <name type="synonym">Mytilus polymorpha</name>
    <dbReference type="NCBI Taxonomy" id="45954"/>
    <lineage>
        <taxon>Eukaryota</taxon>
        <taxon>Metazoa</taxon>
        <taxon>Spiralia</taxon>
        <taxon>Lophotrochozoa</taxon>
        <taxon>Mollusca</taxon>
        <taxon>Bivalvia</taxon>
        <taxon>Autobranchia</taxon>
        <taxon>Heteroconchia</taxon>
        <taxon>Euheterodonta</taxon>
        <taxon>Imparidentia</taxon>
        <taxon>Neoheterodontei</taxon>
        <taxon>Myida</taxon>
        <taxon>Dreissenoidea</taxon>
        <taxon>Dreissenidae</taxon>
        <taxon>Dreissena</taxon>
    </lineage>
</organism>
<dbReference type="EMBL" id="JAIWYP010000003">
    <property type="protein sequence ID" value="KAH3854325.1"/>
    <property type="molecule type" value="Genomic_DNA"/>
</dbReference>
<accession>A0A9D4R5U2</accession>
<proteinExistence type="predicted"/>
<reference evidence="1" key="2">
    <citation type="submission" date="2020-11" db="EMBL/GenBank/DDBJ databases">
        <authorList>
            <person name="McCartney M.A."/>
            <person name="Auch B."/>
            <person name="Kono T."/>
            <person name="Mallez S."/>
            <person name="Becker A."/>
            <person name="Gohl D.M."/>
            <person name="Silverstein K.A.T."/>
            <person name="Koren S."/>
            <person name="Bechman K.B."/>
            <person name="Herman A."/>
            <person name="Abrahante J.E."/>
            <person name="Garbe J."/>
        </authorList>
    </citation>
    <scope>NUCLEOTIDE SEQUENCE</scope>
    <source>
        <strain evidence="1">Duluth1</strain>
        <tissue evidence="1">Whole animal</tissue>
    </source>
</reference>
<evidence type="ECO:0000313" key="1">
    <source>
        <dbReference type="EMBL" id="KAH3854325.1"/>
    </source>
</evidence>
<sequence length="96" mass="10494">MQKIYDDHSLIYIEGRPMFNIRSAYNIDNYLMGGTSSELQNVTNKLYEGAGAYRMEPEQGIAGRSDQLGSNPVKNGTCTAEVQIRIAMETLASGAG</sequence>
<reference evidence="1" key="1">
    <citation type="journal article" date="2019" name="bioRxiv">
        <title>The Genome of the Zebra Mussel, Dreissena polymorpha: A Resource for Invasive Species Research.</title>
        <authorList>
            <person name="McCartney M.A."/>
            <person name="Auch B."/>
            <person name="Kono T."/>
            <person name="Mallez S."/>
            <person name="Zhang Y."/>
            <person name="Obille A."/>
            <person name="Becker A."/>
            <person name="Abrahante J.E."/>
            <person name="Garbe J."/>
            <person name="Badalamenti J.P."/>
            <person name="Herman A."/>
            <person name="Mangelson H."/>
            <person name="Liachko I."/>
            <person name="Sullivan S."/>
            <person name="Sone E.D."/>
            <person name="Koren S."/>
            <person name="Silverstein K.A.T."/>
            <person name="Beckman K.B."/>
            <person name="Gohl D.M."/>
        </authorList>
    </citation>
    <scope>NUCLEOTIDE SEQUENCE</scope>
    <source>
        <strain evidence="1">Duluth1</strain>
        <tissue evidence="1">Whole animal</tissue>
    </source>
</reference>
<name>A0A9D4R5U2_DREPO</name>
<dbReference type="AlphaFoldDB" id="A0A9D4R5U2"/>